<dbReference type="AlphaFoldDB" id="A0A139A7Z5"/>
<protein>
    <submittedName>
        <fullName evidence="1">Uncharacterized protein</fullName>
    </submittedName>
</protein>
<accession>A0A139A7Z5</accession>
<evidence type="ECO:0000313" key="1">
    <source>
        <dbReference type="EMBL" id="KXS12819.1"/>
    </source>
</evidence>
<organism evidence="1 2">
    <name type="scientific">Gonapodya prolifera (strain JEL478)</name>
    <name type="common">Monoblepharis prolifera</name>
    <dbReference type="NCBI Taxonomy" id="1344416"/>
    <lineage>
        <taxon>Eukaryota</taxon>
        <taxon>Fungi</taxon>
        <taxon>Fungi incertae sedis</taxon>
        <taxon>Chytridiomycota</taxon>
        <taxon>Chytridiomycota incertae sedis</taxon>
        <taxon>Monoblepharidomycetes</taxon>
        <taxon>Monoblepharidales</taxon>
        <taxon>Gonapodyaceae</taxon>
        <taxon>Gonapodya</taxon>
    </lineage>
</organism>
<dbReference type="EMBL" id="KQ965784">
    <property type="protein sequence ID" value="KXS12819.1"/>
    <property type="molecule type" value="Genomic_DNA"/>
</dbReference>
<sequence length="204" mass="22866">MPKMPVPYGPKQPSRQRNVGLLIRSSLFGKAKRMTFPGVLSFGSSIRNRIQGRVHISKHWRQQALAIPYSFSSKLAATTRRTPILHLCPRTILSQHRRNKHCLQGCIHQECTIGGAPGFLVREVERTLRVQPESCQRDLQVGRDGDVGEWPGFAVKYVLNGTCRASLCGVDPGLGRITNFGDCQHTLELRRCRDGRDDAHNLST</sequence>
<reference evidence="1 2" key="1">
    <citation type="journal article" date="2015" name="Genome Biol. Evol.">
        <title>Phylogenomic analyses indicate that early fungi evolved digesting cell walls of algal ancestors of land plants.</title>
        <authorList>
            <person name="Chang Y."/>
            <person name="Wang S."/>
            <person name="Sekimoto S."/>
            <person name="Aerts A.L."/>
            <person name="Choi C."/>
            <person name="Clum A."/>
            <person name="LaButti K.M."/>
            <person name="Lindquist E.A."/>
            <person name="Yee Ngan C."/>
            <person name="Ohm R.A."/>
            <person name="Salamov A.A."/>
            <person name="Grigoriev I.V."/>
            <person name="Spatafora J.W."/>
            <person name="Berbee M.L."/>
        </authorList>
    </citation>
    <scope>NUCLEOTIDE SEQUENCE [LARGE SCALE GENOMIC DNA]</scope>
    <source>
        <strain evidence="1 2">JEL478</strain>
    </source>
</reference>
<name>A0A139A7Z5_GONPJ</name>
<gene>
    <name evidence="1" type="ORF">M427DRAFT_389086</name>
</gene>
<keyword evidence="2" id="KW-1185">Reference proteome</keyword>
<proteinExistence type="predicted"/>
<evidence type="ECO:0000313" key="2">
    <source>
        <dbReference type="Proteomes" id="UP000070544"/>
    </source>
</evidence>
<dbReference type="Proteomes" id="UP000070544">
    <property type="component" value="Unassembled WGS sequence"/>
</dbReference>